<dbReference type="EMBL" id="JABFUD020000003">
    <property type="protein sequence ID" value="KAI5082540.1"/>
    <property type="molecule type" value="Genomic_DNA"/>
</dbReference>
<organism evidence="1 2">
    <name type="scientific">Adiantum capillus-veneris</name>
    <name type="common">Maidenhair fern</name>
    <dbReference type="NCBI Taxonomy" id="13818"/>
    <lineage>
        <taxon>Eukaryota</taxon>
        <taxon>Viridiplantae</taxon>
        <taxon>Streptophyta</taxon>
        <taxon>Embryophyta</taxon>
        <taxon>Tracheophyta</taxon>
        <taxon>Polypodiopsida</taxon>
        <taxon>Polypodiidae</taxon>
        <taxon>Polypodiales</taxon>
        <taxon>Pteridineae</taxon>
        <taxon>Pteridaceae</taxon>
        <taxon>Vittarioideae</taxon>
        <taxon>Adiantum</taxon>
    </lineage>
</organism>
<keyword evidence="2" id="KW-1185">Reference proteome</keyword>
<dbReference type="Proteomes" id="UP000886520">
    <property type="component" value="Chromosome 2"/>
</dbReference>
<evidence type="ECO:0000313" key="1">
    <source>
        <dbReference type="EMBL" id="KAI5082540.1"/>
    </source>
</evidence>
<evidence type="ECO:0000313" key="2">
    <source>
        <dbReference type="Proteomes" id="UP000886520"/>
    </source>
</evidence>
<gene>
    <name evidence="1" type="ORF">GOP47_0002283</name>
</gene>
<name>A0A9D4ZRH6_ADICA</name>
<reference evidence="1" key="1">
    <citation type="submission" date="2021-01" db="EMBL/GenBank/DDBJ databases">
        <title>Adiantum capillus-veneris genome.</title>
        <authorList>
            <person name="Fang Y."/>
            <person name="Liao Q."/>
        </authorList>
    </citation>
    <scope>NUCLEOTIDE SEQUENCE</scope>
    <source>
        <strain evidence="1">H3</strain>
        <tissue evidence="1">Leaf</tissue>
    </source>
</reference>
<accession>A0A9D4ZRH6</accession>
<dbReference type="AlphaFoldDB" id="A0A9D4ZRH6"/>
<protein>
    <submittedName>
        <fullName evidence="1">Uncharacterized protein</fullName>
    </submittedName>
</protein>
<proteinExistence type="predicted"/>
<comment type="caution">
    <text evidence="1">The sequence shown here is derived from an EMBL/GenBank/DDBJ whole genome shotgun (WGS) entry which is preliminary data.</text>
</comment>
<sequence>MAQFPLRCGGLLNSYFLAMQLRSSIPSTSRTLSLVLLLALVPSYLRLSTPFCSRNSFLWHATFSRFSCTATSSSHGRHHPFSWHFSVHTVHPQIALVHLPCSIHSDSPAHASPGDPTPPPYLIGGPPPLAVAVSRASPFITPPHAWSSAGHLLMELPPYSRPSVAAPL</sequence>